<gene>
    <name evidence="2" type="ORF">NIES2119_18275</name>
</gene>
<protein>
    <submittedName>
        <fullName evidence="2">ATPase</fullName>
    </submittedName>
</protein>
<dbReference type="AlphaFoldDB" id="A0A1U7IGN9"/>
<comment type="caution">
    <text evidence="2">The sequence shown here is derived from an EMBL/GenBank/DDBJ whole genome shotgun (WGS) entry which is preliminary data.</text>
</comment>
<evidence type="ECO:0000259" key="1">
    <source>
        <dbReference type="Pfam" id="PF13304"/>
    </source>
</evidence>
<reference evidence="2 3" key="1">
    <citation type="submission" date="2016-11" db="EMBL/GenBank/DDBJ databases">
        <title>Draft Genome Sequences of Nine Cyanobacterial Strains from Diverse Habitats.</title>
        <authorList>
            <person name="Zhu T."/>
            <person name="Hou S."/>
            <person name="Lu X."/>
            <person name="Hess W.R."/>
        </authorList>
    </citation>
    <scope>NUCLEOTIDE SEQUENCE [LARGE SCALE GENOMIC DNA]</scope>
    <source>
        <strain evidence="2 3">IAM M-71</strain>
    </source>
</reference>
<feature type="domain" description="ATPase AAA-type core" evidence="1">
    <location>
        <begin position="208"/>
        <end position="300"/>
    </location>
</feature>
<dbReference type="EMBL" id="MRCE01000017">
    <property type="protein sequence ID" value="OKH36246.1"/>
    <property type="molecule type" value="Genomic_DNA"/>
</dbReference>
<evidence type="ECO:0000313" key="2">
    <source>
        <dbReference type="EMBL" id="OKH36246.1"/>
    </source>
</evidence>
<organism evidence="2 3">
    <name type="scientific">[Phormidium ambiguum] IAM M-71</name>
    <dbReference type="NCBI Taxonomy" id="454136"/>
    <lineage>
        <taxon>Bacteria</taxon>
        <taxon>Bacillati</taxon>
        <taxon>Cyanobacteriota</taxon>
        <taxon>Cyanophyceae</taxon>
        <taxon>Oscillatoriophycideae</taxon>
        <taxon>Aerosakkonematales</taxon>
        <taxon>Aerosakkonemataceae</taxon>
        <taxon>Floridanema</taxon>
    </lineage>
</organism>
<dbReference type="OrthoDB" id="9784297at2"/>
<dbReference type="Proteomes" id="UP000185860">
    <property type="component" value="Unassembled WGS sequence"/>
</dbReference>
<accession>A0A1U7IGN9</accession>
<dbReference type="InterPro" id="IPR027417">
    <property type="entry name" value="P-loop_NTPase"/>
</dbReference>
<dbReference type="GO" id="GO:0016887">
    <property type="term" value="F:ATP hydrolysis activity"/>
    <property type="evidence" value="ECO:0007669"/>
    <property type="project" value="InterPro"/>
</dbReference>
<dbReference type="RefSeq" id="WP_073594928.1">
    <property type="nucleotide sequence ID" value="NZ_MRCE01000017.1"/>
</dbReference>
<sequence>MLKEMHLKRVGPAPQFDVEFADRLNIFTGDNGLGKTFLLDIIWCSLTGTWADNPAWPQLTEETPQISGSFNNQTNGENKSFHSYFDFEQQQWRDLNFPPLLNSLVIYVRVNGGFSIFDPARSLSTAYHFSHYTLWNGLKDPNDKVLSNGLIQDWVKWQNQPDKTTFQLLSRVIKQLSPHPNESIEPGEPIRISVEDVRDIPTIKMPYGTVPIIHASAGMKRILGLAYLLVWTWYEHLQASKLRKKPPVEQITLLMDEVESHLHPQWQRSILPAVLEVAVGLQQQMKIQAFATTHSPLVLASLEPIFNEEIDRLFLFELQEQQVTLNEIPWTKQGDTVGWLTSEIFGLKQARSKQAEITIEAAEAWMRHDNMNAFPEHLRTPAQIQLELERLLPGHDPFWPRWIIKTEAHRT</sequence>
<dbReference type="InterPro" id="IPR051396">
    <property type="entry name" value="Bact_Antivir_Def_Nuclease"/>
</dbReference>
<dbReference type="PANTHER" id="PTHR43581">
    <property type="entry name" value="ATP/GTP PHOSPHATASE"/>
    <property type="match status" value="1"/>
</dbReference>
<evidence type="ECO:0000313" key="3">
    <source>
        <dbReference type="Proteomes" id="UP000185860"/>
    </source>
</evidence>
<dbReference type="Pfam" id="PF13304">
    <property type="entry name" value="AAA_21"/>
    <property type="match status" value="1"/>
</dbReference>
<dbReference type="STRING" id="454136.NIES2119_18275"/>
<dbReference type="GO" id="GO:0005524">
    <property type="term" value="F:ATP binding"/>
    <property type="evidence" value="ECO:0007669"/>
    <property type="project" value="InterPro"/>
</dbReference>
<dbReference type="InterPro" id="IPR003959">
    <property type="entry name" value="ATPase_AAA_core"/>
</dbReference>
<dbReference type="PANTHER" id="PTHR43581:SF4">
    <property type="entry name" value="ATP_GTP PHOSPHATASE"/>
    <property type="match status" value="1"/>
</dbReference>
<name>A0A1U7IGN9_9CYAN</name>
<dbReference type="SUPFAM" id="SSF52540">
    <property type="entry name" value="P-loop containing nucleoside triphosphate hydrolases"/>
    <property type="match status" value="1"/>
</dbReference>
<proteinExistence type="predicted"/>
<dbReference type="Gene3D" id="3.40.50.300">
    <property type="entry name" value="P-loop containing nucleotide triphosphate hydrolases"/>
    <property type="match status" value="2"/>
</dbReference>